<dbReference type="GO" id="GO:0005886">
    <property type="term" value="C:plasma membrane"/>
    <property type="evidence" value="ECO:0007669"/>
    <property type="project" value="UniProtKB-SubCell"/>
</dbReference>
<feature type="domain" description="AprE-like long alpha-helical hairpin" evidence="11">
    <location>
        <begin position="88"/>
        <end position="278"/>
    </location>
</feature>
<evidence type="ECO:0000256" key="8">
    <source>
        <dbReference type="ARBA" id="ARBA00023136"/>
    </source>
</evidence>
<dbReference type="PANTHER" id="PTHR30386:SF17">
    <property type="entry name" value="ALKALINE PROTEASE SECRETION PROTEIN APRE"/>
    <property type="match status" value="1"/>
</dbReference>
<keyword evidence="7 10" id="KW-1133">Transmembrane helix</keyword>
<dbReference type="Gene3D" id="2.40.50.100">
    <property type="match status" value="1"/>
</dbReference>
<proteinExistence type="inferred from homology"/>
<keyword evidence="5" id="KW-0997">Cell inner membrane</keyword>
<evidence type="ECO:0000313" key="14">
    <source>
        <dbReference type="Proteomes" id="UP001302494"/>
    </source>
</evidence>
<dbReference type="Proteomes" id="UP001302494">
    <property type="component" value="Chromosome"/>
</dbReference>
<keyword evidence="9" id="KW-0175">Coiled coil</keyword>
<dbReference type="InterPro" id="IPR058982">
    <property type="entry name" value="Beta-barrel_AprE"/>
</dbReference>
<dbReference type="Gene3D" id="2.40.30.170">
    <property type="match status" value="1"/>
</dbReference>
<evidence type="ECO:0000259" key="11">
    <source>
        <dbReference type="Pfam" id="PF25994"/>
    </source>
</evidence>
<dbReference type="PRINTS" id="PR01490">
    <property type="entry name" value="RTXTOXIND"/>
</dbReference>
<evidence type="ECO:0000256" key="2">
    <source>
        <dbReference type="ARBA" id="ARBA00009477"/>
    </source>
</evidence>
<evidence type="ECO:0000256" key="4">
    <source>
        <dbReference type="ARBA" id="ARBA00022475"/>
    </source>
</evidence>
<dbReference type="NCBIfam" id="TIGR01843">
    <property type="entry name" value="type_I_hlyD"/>
    <property type="match status" value="1"/>
</dbReference>
<keyword evidence="14" id="KW-1185">Reference proteome</keyword>
<keyword evidence="3" id="KW-0813">Transport</keyword>
<protein>
    <submittedName>
        <fullName evidence="13">HlyD family type I secretion periplasmic adaptor subunit</fullName>
    </submittedName>
</protein>
<dbReference type="KEGG" id="nneo:PQG83_20525"/>
<evidence type="ECO:0000256" key="7">
    <source>
        <dbReference type="ARBA" id="ARBA00022989"/>
    </source>
</evidence>
<reference evidence="13 14" key="1">
    <citation type="submission" date="2023-01" db="EMBL/GenBank/DDBJ databases">
        <title>Cultivation and genomic characterization of new, ubiquitous marine nitrite-oxidizing bacteria from the Nitrospirales.</title>
        <authorList>
            <person name="Mueller A.J."/>
            <person name="Daebeler A."/>
            <person name="Herbold C.W."/>
            <person name="Kirkegaard R.H."/>
            <person name="Daims H."/>
        </authorList>
    </citation>
    <scope>NUCLEOTIDE SEQUENCE [LARGE SCALE GENOMIC DNA]</scope>
    <source>
        <strain evidence="13 14">DK</strain>
    </source>
</reference>
<evidence type="ECO:0000256" key="10">
    <source>
        <dbReference type="SAM" id="Phobius"/>
    </source>
</evidence>
<dbReference type="AlphaFoldDB" id="A0AA96JWI7"/>
<dbReference type="InterPro" id="IPR058781">
    <property type="entry name" value="HH_AprE-like"/>
</dbReference>
<dbReference type="InterPro" id="IPR010129">
    <property type="entry name" value="T1SS_HlyD"/>
</dbReference>
<comment type="subcellular location">
    <subcellularLocation>
        <location evidence="1">Cell inner membrane</location>
        <topology evidence="1">Single-pass membrane protein</topology>
    </subcellularLocation>
</comment>
<organism evidence="13 14">
    <name type="scientific">Candidatus Nitrospira neomarina</name>
    <dbReference type="NCBI Taxonomy" id="3020899"/>
    <lineage>
        <taxon>Bacteria</taxon>
        <taxon>Pseudomonadati</taxon>
        <taxon>Nitrospirota</taxon>
        <taxon>Nitrospiria</taxon>
        <taxon>Nitrospirales</taxon>
        <taxon>Nitrospiraceae</taxon>
        <taxon>Nitrospira</taxon>
    </lineage>
</organism>
<keyword evidence="4" id="KW-1003">Cell membrane</keyword>
<evidence type="ECO:0000256" key="9">
    <source>
        <dbReference type="SAM" id="Coils"/>
    </source>
</evidence>
<gene>
    <name evidence="13" type="ORF">PQG83_20525</name>
</gene>
<comment type="similarity">
    <text evidence="2">Belongs to the membrane fusion protein (MFP) (TC 8.A.1) family.</text>
</comment>
<feature type="coiled-coil region" evidence="9">
    <location>
        <begin position="150"/>
        <end position="177"/>
    </location>
</feature>
<dbReference type="GO" id="GO:0015031">
    <property type="term" value="P:protein transport"/>
    <property type="evidence" value="ECO:0007669"/>
    <property type="project" value="InterPro"/>
</dbReference>
<dbReference type="EMBL" id="CP116968">
    <property type="protein sequence ID" value="WNM62100.1"/>
    <property type="molecule type" value="Genomic_DNA"/>
</dbReference>
<evidence type="ECO:0000313" key="13">
    <source>
        <dbReference type="EMBL" id="WNM62100.1"/>
    </source>
</evidence>
<evidence type="ECO:0000256" key="3">
    <source>
        <dbReference type="ARBA" id="ARBA00022448"/>
    </source>
</evidence>
<dbReference type="PANTHER" id="PTHR30386">
    <property type="entry name" value="MEMBRANE FUSION SUBUNIT OF EMRAB-TOLC MULTIDRUG EFFLUX PUMP"/>
    <property type="match status" value="1"/>
</dbReference>
<feature type="domain" description="AprE-like beta-barrel" evidence="12">
    <location>
        <begin position="321"/>
        <end position="410"/>
    </location>
</feature>
<keyword evidence="8 10" id="KW-0472">Membrane</keyword>
<evidence type="ECO:0000256" key="6">
    <source>
        <dbReference type="ARBA" id="ARBA00022692"/>
    </source>
</evidence>
<sequence length="432" mass="47491">MDRQIVTSLNRHIAVGLLLILILVGGVGGWAAVEEISGAVIAPGIIVVETKAKRVQHQEGGIIKEIRVQAGDLVKAGDLVVKLDDTVVQANLSMIMSELGELEAQEVRLIAERDGHAQMHYSSELMDRGKQEPAIAGSLSDQRALREARGSALQGRKAQLNEQIAQLEDHIRGLAVQRSAKTESIQLINERLEALEPLLLKGLVLATEVTILKRDRAELVGDRGGLVSQIAQAHETISERRLHIIQIEDEFRSAVLEDLQVVRARIAQLHEEQIAALDKLRRVEIRAPRTGYIHQLNVHTVGGVVGAGETLMLIVPREDVLIVEAQLQPTDVDQVQAGQAAIIRLPGFNQRTTPELTAHVTTISADLTRDEVTGTNYYLAQLLIGDRELTKLEDKKLVPGMPIEAFIQTGERTILSYLVKPMTDHIAHAFKE</sequence>
<dbReference type="Pfam" id="PF25994">
    <property type="entry name" value="HH_AprE"/>
    <property type="match status" value="1"/>
</dbReference>
<accession>A0AA96JWI7</accession>
<keyword evidence="6 10" id="KW-0812">Transmembrane</keyword>
<dbReference type="Pfam" id="PF26002">
    <property type="entry name" value="Beta-barrel_AprE"/>
    <property type="match status" value="1"/>
</dbReference>
<evidence type="ECO:0000256" key="5">
    <source>
        <dbReference type="ARBA" id="ARBA00022519"/>
    </source>
</evidence>
<dbReference type="InterPro" id="IPR050739">
    <property type="entry name" value="MFP"/>
</dbReference>
<evidence type="ECO:0000259" key="12">
    <source>
        <dbReference type="Pfam" id="PF26002"/>
    </source>
</evidence>
<name>A0AA96JWI7_9BACT</name>
<dbReference type="RefSeq" id="WP_312745102.1">
    <property type="nucleotide sequence ID" value="NZ_CP116968.1"/>
</dbReference>
<evidence type="ECO:0000256" key="1">
    <source>
        <dbReference type="ARBA" id="ARBA00004377"/>
    </source>
</evidence>
<feature type="transmembrane region" description="Helical" evidence="10">
    <location>
        <begin position="12"/>
        <end position="33"/>
    </location>
</feature>